<gene>
    <name evidence="3" type="ORF">TTHERM_00571920</name>
</gene>
<dbReference type="GeneID" id="7823888"/>
<evidence type="ECO:0000256" key="2">
    <source>
        <dbReference type="SAM" id="MobiDB-lite"/>
    </source>
</evidence>
<name>Q24HY2_TETTS</name>
<dbReference type="PANTHER" id="PTHR46500:SF1">
    <property type="entry name" value="CILIA- AND FLAGELLA-ASSOCIATED PROTEIN 221"/>
    <property type="match status" value="1"/>
</dbReference>
<dbReference type="Gene3D" id="2.60.40.10">
    <property type="entry name" value="Immunoglobulins"/>
    <property type="match status" value="1"/>
</dbReference>
<proteinExistence type="predicted"/>
<evidence type="ECO:0000313" key="3">
    <source>
        <dbReference type="EMBL" id="EAS07456.2"/>
    </source>
</evidence>
<dbReference type="InterPro" id="IPR013783">
    <property type="entry name" value="Ig-like_fold"/>
</dbReference>
<accession>Q24HY2</accession>
<dbReference type="OrthoDB" id="5538672at2759"/>
<evidence type="ECO:0000313" key="4">
    <source>
        <dbReference type="Proteomes" id="UP000009168"/>
    </source>
</evidence>
<sequence length="1054" mass="123784">MLSSNASAANFIVRKPKNPLTNSVQNLKIEKEPIQNDKIIMTPSVAKFAGYEINKLNIVRIKLQNKTVDPVRIHVLPFNNQFFQTKINKRGLLLPRSSDDLFIYFRPTQYKIYYDEARINIDQDIVILPIHAYPVIDRDNIQEIFPRVINFGKVYLNEKEIQRIPIRCKIPLNFSFEFFMLEQNECINIYPTKGTIPGNGYIDIEVWFTPQKIANENKIIREDRDEKNLKDEKDDDEYVAKYELRTSQFDFEPLKITVKGQCVKVGRNLIYNKNNDKDGLKENLLSSQKDRTPEESMISVGEKEEKQQKIPSLDNLRSTKEKVPLMVSTQKQNNSILPLSTLNDQSQIQNPLAISQRSDDDDNQSLHQSSHLQLSRTLMPKNFFDLDDGKKQMIKRVTNLFKKKSDLYSDLSEDKKHDGTKMFKVIMKAKIQADSSNRAQFENIFLERFSRISNQDEKKSLKFFSCIGDKNITKVEVNQVREQRVDFLNKKRNELEQKGIKRFDLELNKDAPIIEQIVPNFDCKWDLSKNDKEKRKNIVLKRLLSYVAKLILMTRLKDNCNAISDLVKNIKYKFNKEQQSIEIEKAKKQYHEQAKILNETYQQEKNKVKLEIETTKNLPKDATIEQKERDLQFQLLSVEGAYSESLKLARIQFEEKEKHIKSTNYLGRKEHRADLKEYVRKLVIEDWQKVEYTNFNKKSGGKGNFQFEFEEHNVARTFYPIQYESYNTFSSFKYEVNPRTGFDDYAPIEIISQCDSEVMQYRNWEVPPLIHYPPIEEQRVYRTGAEEEYSTKGRIGNHDKIEDKKEKNMPKTFTYKFDIPPYSLLLPHSTLRTYDKMIPITEIDPDFYLNPSPFSLQDELDPNESEVTISGETNISTQASTGYQNEVIEHDYLSKIPGLNSSHITKHLQVELYSYFRNKLQIPSDCGNIKEVDYGLSIFKGQPDYEDHLSDDEEYIIDSQIKAQQNKNEKQKKNPKEKNVENVAQFLKQIEEDDEELAKLKQVQQEEIFDELEDTQANISIGLKAEKYKWIATMPSKTNEYNRFIYNNKSKLYI</sequence>
<dbReference type="GO" id="GO:0044458">
    <property type="term" value="P:motile cilium assembly"/>
    <property type="evidence" value="ECO:0007669"/>
    <property type="project" value="TreeGrafter"/>
</dbReference>
<dbReference type="AlphaFoldDB" id="Q24HY2"/>
<dbReference type="PANTHER" id="PTHR46500">
    <property type="entry name" value="CILIA- AND FLAGELLA-ASSOCIATED PROTEIN 221"/>
    <property type="match status" value="1"/>
</dbReference>
<protein>
    <submittedName>
        <fullName evidence="3">Uncharacterized protein</fullName>
    </submittedName>
</protein>
<dbReference type="HOGENOM" id="CLU_325047_0_0_1"/>
<keyword evidence="1" id="KW-0175">Coiled coil</keyword>
<dbReference type="RefSeq" id="XP_001027698.2">
    <property type="nucleotide sequence ID" value="XM_001027698.2"/>
</dbReference>
<dbReference type="InterPro" id="IPR029676">
    <property type="entry name" value="CFAP221"/>
</dbReference>
<dbReference type="STRING" id="312017.Q24HY2"/>
<keyword evidence="4" id="KW-1185">Reference proteome</keyword>
<feature type="region of interest" description="Disordered" evidence="2">
    <location>
        <begin position="280"/>
        <end position="320"/>
    </location>
</feature>
<dbReference type="eggNOG" id="ENOG502QT0T">
    <property type="taxonomic scope" value="Eukaryota"/>
</dbReference>
<dbReference type="GO" id="GO:0097729">
    <property type="term" value="C:9+2 motile cilium"/>
    <property type="evidence" value="ECO:0007669"/>
    <property type="project" value="TreeGrafter"/>
</dbReference>
<evidence type="ECO:0000256" key="1">
    <source>
        <dbReference type="SAM" id="Coils"/>
    </source>
</evidence>
<feature type="coiled-coil region" evidence="1">
    <location>
        <begin position="587"/>
        <end position="618"/>
    </location>
</feature>
<dbReference type="EMBL" id="GG662498">
    <property type="protein sequence ID" value="EAS07456.2"/>
    <property type="molecule type" value="Genomic_DNA"/>
</dbReference>
<dbReference type="GO" id="GO:0003341">
    <property type="term" value="P:cilium movement"/>
    <property type="evidence" value="ECO:0007669"/>
    <property type="project" value="InterPro"/>
</dbReference>
<dbReference type="Proteomes" id="UP000009168">
    <property type="component" value="Unassembled WGS sequence"/>
</dbReference>
<organism evidence="3 4">
    <name type="scientific">Tetrahymena thermophila (strain SB210)</name>
    <dbReference type="NCBI Taxonomy" id="312017"/>
    <lineage>
        <taxon>Eukaryota</taxon>
        <taxon>Sar</taxon>
        <taxon>Alveolata</taxon>
        <taxon>Ciliophora</taxon>
        <taxon>Intramacronucleata</taxon>
        <taxon>Oligohymenophorea</taxon>
        <taxon>Hymenostomatida</taxon>
        <taxon>Tetrahymenina</taxon>
        <taxon>Tetrahymenidae</taxon>
        <taxon>Tetrahymena</taxon>
    </lineage>
</organism>
<reference evidence="4" key="1">
    <citation type="journal article" date="2006" name="PLoS Biol.">
        <title>Macronuclear genome sequence of the ciliate Tetrahymena thermophila, a model eukaryote.</title>
        <authorList>
            <person name="Eisen J.A."/>
            <person name="Coyne R.S."/>
            <person name="Wu M."/>
            <person name="Wu D."/>
            <person name="Thiagarajan M."/>
            <person name="Wortman J.R."/>
            <person name="Badger J.H."/>
            <person name="Ren Q."/>
            <person name="Amedeo P."/>
            <person name="Jones K.M."/>
            <person name="Tallon L.J."/>
            <person name="Delcher A.L."/>
            <person name="Salzberg S.L."/>
            <person name="Silva J.C."/>
            <person name="Haas B.J."/>
            <person name="Majoros W.H."/>
            <person name="Farzad M."/>
            <person name="Carlton J.M."/>
            <person name="Smith R.K. Jr."/>
            <person name="Garg J."/>
            <person name="Pearlman R.E."/>
            <person name="Karrer K.M."/>
            <person name="Sun L."/>
            <person name="Manning G."/>
            <person name="Elde N.C."/>
            <person name="Turkewitz A.P."/>
            <person name="Asai D.J."/>
            <person name="Wilkes D.E."/>
            <person name="Wang Y."/>
            <person name="Cai H."/>
            <person name="Collins K."/>
            <person name="Stewart B.A."/>
            <person name="Lee S.R."/>
            <person name="Wilamowska K."/>
            <person name="Weinberg Z."/>
            <person name="Ruzzo W.L."/>
            <person name="Wloga D."/>
            <person name="Gaertig J."/>
            <person name="Frankel J."/>
            <person name="Tsao C.-C."/>
            <person name="Gorovsky M.A."/>
            <person name="Keeling P.J."/>
            <person name="Waller R.F."/>
            <person name="Patron N.J."/>
            <person name="Cherry J.M."/>
            <person name="Stover N.A."/>
            <person name="Krieger C.J."/>
            <person name="del Toro C."/>
            <person name="Ryder H.F."/>
            <person name="Williamson S.C."/>
            <person name="Barbeau R.A."/>
            <person name="Hamilton E.P."/>
            <person name="Orias E."/>
        </authorList>
    </citation>
    <scope>NUCLEOTIDE SEQUENCE [LARGE SCALE GENOMIC DNA]</scope>
    <source>
        <strain evidence="4">SB210</strain>
    </source>
</reference>
<dbReference type="KEGG" id="tet:TTHERM_00571920"/>
<dbReference type="InParanoid" id="Q24HY2"/>